<evidence type="ECO:0000313" key="2">
    <source>
        <dbReference type="EMBL" id="NBC69964.1"/>
    </source>
</evidence>
<feature type="coiled-coil region" evidence="1">
    <location>
        <begin position="115"/>
        <end position="149"/>
    </location>
</feature>
<name>A0A7X5C216_9BACL</name>
<gene>
    <name evidence="2" type="ORF">GT003_13280</name>
</gene>
<dbReference type="OrthoDB" id="9829288at2"/>
<evidence type="ECO:0000313" key="3">
    <source>
        <dbReference type="Proteomes" id="UP000558113"/>
    </source>
</evidence>
<comment type="caution">
    <text evidence="2">The sequence shown here is derived from an EMBL/GenBank/DDBJ whole genome shotgun (WGS) entry which is preliminary data.</text>
</comment>
<sequence>MAILNMKKKTFAELESKTINKIRLFNDKKSDATAAVSEFISRLREIHEQIRAKEVEYTQSMDNKMLREIDELTSKKAQVERLINIQRQAFSNGDSKLELTDADREDLASTFAPYRKQERELTEKLIKQYADLEKTLDELKNARDEYWEQFYAPFNGQVMQATGDIFAVHFLRRNDKLGEASYKLQNLANHKAFPQSYVD</sequence>
<accession>A0A7X5C216</accession>
<evidence type="ECO:0000256" key="1">
    <source>
        <dbReference type="SAM" id="Coils"/>
    </source>
</evidence>
<dbReference type="EMBL" id="JAAAMU010000006">
    <property type="protein sequence ID" value="NBC69964.1"/>
    <property type="molecule type" value="Genomic_DNA"/>
</dbReference>
<reference evidence="2 3" key="1">
    <citation type="submission" date="2020-01" db="EMBL/GenBank/DDBJ databases">
        <title>Paenibacillus soybeanensis sp. nov. isolated from the nodules of soybean (Glycine max(L.) Merr).</title>
        <authorList>
            <person name="Wang H."/>
        </authorList>
    </citation>
    <scope>NUCLEOTIDE SEQUENCE [LARGE SCALE GENOMIC DNA]</scope>
    <source>
        <strain evidence="2 3">DSM 23054</strain>
    </source>
</reference>
<dbReference type="RefSeq" id="WP_161698428.1">
    <property type="nucleotide sequence ID" value="NZ_JAAAMU010000006.1"/>
</dbReference>
<keyword evidence="1" id="KW-0175">Coiled coil</keyword>
<dbReference type="Proteomes" id="UP000558113">
    <property type="component" value="Unassembled WGS sequence"/>
</dbReference>
<keyword evidence="3" id="KW-1185">Reference proteome</keyword>
<proteinExistence type="predicted"/>
<protein>
    <submittedName>
        <fullName evidence="2">Uncharacterized protein</fullName>
    </submittedName>
</protein>
<organism evidence="2 3">
    <name type="scientific">Paenibacillus sacheonensis</name>
    <dbReference type="NCBI Taxonomy" id="742054"/>
    <lineage>
        <taxon>Bacteria</taxon>
        <taxon>Bacillati</taxon>
        <taxon>Bacillota</taxon>
        <taxon>Bacilli</taxon>
        <taxon>Bacillales</taxon>
        <taxon>Paenibacillaceae</taxon>
        <taxon>Paenibacillus</taxon>
    </lineage>
</organism>
<dbReference type="AlphaFoldDB" id="A0A7X5C216"/>